<organism evidence="2 3">
    <name type="scientific">Aspergillus indologenus CBS 114.80</name>
    <dbReference type="NCBI Taxonomy" id="1450541"/>
    <lineage>
        <taxon>Eukaryota</taxon>
        <taxon>Fungi</taxon>
        <taxon>Dikarya</taxon>
        <taxon>Ascomycota</taxon>
        <taxon>Pezizomycotina</taxon>
        <taxon>Eurotiomycetes</taxon>
        <taxon>Eurotiomycetidae</taxon>
        <taxon>Eurotiales</taxon>
        <taxon>Aspergillaceae</taxon>
        <taxon>Aspergillus</taxon>
        <taxon>Aspergillus subgen. Circumdati</taxon>
    </lineage>
</organism>
<feature type="compositionally biased region" description="Polar residues" evidence="1">
    <location>
        <begin position="49"/>
        <end position="58"/>
    </location>
</feature>
<protein>
    <submittedName>
        <fullName evidence="2">Uncharacterized protein</fullName>
    </submittedName>
</protein>
<dbReference type="EMBL" id="KZ825521">
    <property type="protein sequence ID" value="PYI30048.1"/>
    <property type="molecule type" value="Genomic_DNA"/>
</dbReference>
<dbReference type="Proteomes" id="UP000248817">
    <property type="component" value="Unassembled WGS sequence"/>
</dbReference>
<evidence type="ECO:0000256" key="1">
    <source>
        <dbReference type="SAM" id="MobiDB-lite"/>
    </source>
</evidence>
<name>A0A2V5I003_9EURO</name>
<evidence type="ECO:0000313" key="3">
    <source>
        <dbReference type="Proteomes" id="UP000248817"/>
    </source>
</evidence>
<accession>A0A2V5I003</accession>
<reference evidence="2 3" key="1">
    <citation type="submission" date="2018-02" db="EMBL/GenBank/DDBJ databases">
        <title>The genomes of Aspergillus section Nigri reveals drivers in fungal speciation.</title>
        <authorList>
            <consortium name="DOE Joint Genome Institute"/>
            <person name="Vesth T.C."/>
            <person name="Nybo J."/>
            <person name="Theobald S."/>
            <person name="Brandl J."/>
            <person name="Frisvad J.C."/>
            <person name="Nielsen K.F."/>
            <person name="Lyhne E.K."/>
            <person name="Kogle M.E."/>
            <person name="Kuo A."/>
            <person name="Riley R."/>
            <person name="Clum A."/>
            <person name="Nolan M."/>
            <person name="Lipzen A."/>
            <person name="Salamov A."/>
            <person name="Henrissat B."/>
            <person name="Wiebenga A."/>
            <person name="De vries R.P."/>
            <person name="Grigoriev I.V."/>
            <person name="Mortensen U.H."/>
            <person name="Andersen M.R."/>
            <person name="Baker S.E."/>
        </authorList>
    </citation>
    <scope>NUCLEOTIDE SEQUENCE [LARGE SCALE GENOMIC DNA]</scope>
    <source>
        <strain evidence="2 3">CBS 114.80</strain>
    </source>
</reference>
<dbReference type="AlphaFoldDB" id="A0A2V5I003"/>
<evidence type="ECO:0000313" key="2">
    <source>
        <dbReference type="EMBL" id="PYI30048.1"/>
    </source>
</evidence>
<feature type="region of interest" description="Disordered" evidence="1">
    <location>
        <begin position="1"/>
        <end position="143"/>
    </location>
</feature>
<proteinExistence type="predicted"/>
<feature type="compositionally biased region" description="Acidic residues" evidence="1">
    <location>
        <begin position="63"/>
        <end position="91"/>
    </location>
</feature>
<feature type="compositionally biased region" description="Low complexity" evidence="1">
    <location>
        <begin position="1"/>
        <end position="17"/>
    </location>
</feature>
<keyword evidence="3" id="KW-1185">Reference proteome</keyword>
<sequence length="309" mass="35246">MSQNQSQNQSQGQPQGQLAMLRRLHGFRYALRSSGPIAGATPPGLPHNSAPSINLTPHTTTTSEDDSNNSTDTDTDDTDTNDNTDDEDYEDSSSSSSSSSEEEEEDTTPPNPLPTPPITPPPPPPPNPNPQPQPQPQPHPQNHIRCAYTRTCTTTTPGHPQHYRKLISHIFGRNKHSTKQIPAALWCCYYCRKHYQRARYRERDTWALTQCFWVGQMLRRLQHLPDIVGFRVQLRLRQQQQQQHSQMGDKPVVPGWLVERIVSRNNEVWSFEETQKLVGREIRGWLLELRARNVAAGEFPDVEILPVWR</sequence>
<feature type="compositionally biased region" description="Pro residues" evidence="1">
    <location>
        <begin position="109"/>
        <end position="139"/>
    </location>
</feature>
<gene>
    <name evidence="2" type="ORF">BP00DRAFT_215855</name>
</gene>